<protein>
    <recommendedName>
        <fullName evidence="3 6">Beta-lactamase</fullName>
        <ecNumber evidence="3 6">3.5.2.6</ecNumber>
    </recommendedName>
</protein>
<dbReference type="InterPro" id="IPR023650">
    <property type="entry name" value="Beta-lactam_class-A_AS"/>
</dbReference>
<dbReference type="Gene3D" id="3.40.710.10">
    <property type="entry name" value="DD-peptidase/beta-lactamase superfamily"/>
    <property type="match status" value="1"/>
</dbReference>
<evidence type="ECO:0000256" key="2">
    <source>
        <dbReference type="ARBA" id="ARBA00009009"/>
    </source>
</evidence>
<name>A0ABY4RG19_9GAMM</name>
<dbReference type="NCBIfam" id="NF033103">
    <property type="entry name" value="bla_class_A"/>
    <property type="match status" value="1"/>
</dbReference>
<evidence type="ECO:0000256" key="6">
    <source>
        <dbReference type="RuleBase" id="RU361140"/>
    </source>
</evidence>
<evidence type="ECO:0000313" key="10">
    <source>
        <dbReference type="Proteomes" id="UP001056635"/>
    </source>
</evidence>
<comment type="catalytic activity">
    <reaction evidence="1 6">
        <text>a beta-lactam + H2O = a substituted beta-amino acid</text>
        <dbReference type="Rhea" id="RHEA:20401"/>
        <dbReference type="ChEBI" id="CHEBI:15377"/>
        <dbReference type="ChEBI" id="CHEBI:35627"/>
        <dbReference type="ChEBI" id="CHEBI:140347"/>
        <dbReference type="EC" id="3.5.2.6"/>
    </reaction>
</comment>
<dbReference type="PROSITE" id="PS00146">
    <property type="entry name" value="BETA_LACTAMASE_A"/>
    <property type="match status" value="1"/>
</dbReference>
<evidence type="ECO:0000256" key="5">
    <source>
        <dbReference type="ARBA" id="ARBA00023251"/>
    </source>
</evidence>
<reference evidence="9" key="1">
    <citation type="submission" date="2021-09" db="EMBL/GenBank/DDBJ databases">
        <title>First case of bloodstream infection caused by Mixta hanseatica sp. nov., a member of the Erwiniaceae family.</title>
        <authorList>
            <person name="Both A."/>
            <person name="Huang J."/>
            <person name="Wenzel P."/>
            <person name="Aepfelbacher M."/>
            <person name="Rohde H."/>
            <person name="Christner M."/>
            <person name="Hentschke M."/>
        </authorList>
    </citation>
    <scope>NUCLEOTIDE SEQUENCE</scope>
    <source>
        <strain evidence="9">X22927</strain>
    </source>
</reference>
<dbReference type="InterPro" id="IPR045155">
    <property type="entry name" value="Beta-lactam_cat"/>
</dbReference>
<accession>A0ABY4RG19</accession>
<evidence type="ECO:0000256" key="3">
    <source>
        <dbReference type="ARBA" id="ARBA00012865"/>
    </source>
</evidence>
<feature type="chain" id="PRO_5047469121" description="Beta-lactamase" evidence="7">
    <location>
        <begin position="26"/>
        <end position="287"/>
    </location>
</feature>
<keyword evidence="7" id="KW-0732">Signal</keyword>
<dbReference type="Pfam" id="PF13354">
    <property type="entry name" value="Beta-lactamase2"/>
    <property type="match status" value="1"/>
</dbReference>
<keyword evidence="5 6" id="KW-0046">Antibiotic resistance</keyword>
<keyword evidence="4 6" id="KW-0378">Hydrolase</keyword>
<evidence type="ECO:0000313" key="9">
    <source>
        <dbReference type="EMBL" id="UQY46001.1"/>
    </source>
</evidence>
<dbReference type="SUPFAM" id="SSF56601">
    <property type="entry name" value="beta-lactamase/transpeptidase-like"/>
    <property type="match status" value="1"/>
</dbReference>
<sequence length="287" mass="30993">MQKTRLWRYSLLAGLLSLWTANALGSEASLTQQLAELEKSSGGRLGVAWIDGNHRYGYRADERFPMTSTFKTLAVAAILHKSVSQPDLLEKKVVINNPHQVPWTPVTGESFGKPMTIAALCAAAIEYSDNLAANYLLQELGGPQGVTALARQLGDPLTQLDRNEPALNTAIPGDKRDTSTPAAMAANLHQLALGDALPVKQRQLFNRWLQQNTTGNESIRAGVPADWRIGDKTGSGDYGTTNDLAVIWPTTGQPKILAIYFTQPQQKAANNKAVLAAATRAVIAELP</sequence>
<dbReference type="InterPro" id="IPR012338">
    <property type="entry name" value="Beta-lactam/transpept-like"/>
</dbReference>
<dbReference type="PANTHER" id="PTHR35333">
    <property type="entry name" value="BETA-LACTAMASE"/>
    <property type="match status" value="1"/>
</dbReference>
<dbReference type="RefSeq" id="WP_249894553.1">
    <property type="nucleotide sequence ID" value="NZ_CP082904.1"/>
</dbReference>
<feature type="signal peptide" evidence="7">
    <location>
        <begin position="1"/>
        <end position="25"/>
    </location>
</feature>
<dbReference type="PRINTS" id="PR00118">
    <property type="entry name" value="BLACTAMASEA"/>
</dbReference>
<dbReference type="EMBL" id="CP082904">
    <property type="protein sequence ID" value="UQY46001.1"/>
    <property type="molecule type" value="Genomic_DNA"/>
</dbReference>
<evidence type="ECO:0000256" key="7">
    <source>
        <dbReference type="SAM" id="SignalP"/>
    </source>
</evidence>
<dbReference type="InterPro" id="IPR000871">
    <property type="entry name" value="Beta-lactam_class-A"/>
</dbReference>
<gene>
    <name evidence="9" type="primary">bla</name>
    <name evidence="9" type="ORF">K6958_10365</name>
</gene>
<organism evidence="9 10">
    <name type="scientific">Mixta hanseatica</name>
    <dbReference type="NCBI Taxonomy" id="2872648"/>
    <lineage>
        <taxon>Bacteria</taxon>
        <taxon>Pseudomonadati</taxon>
        <taxon>Pseudomonadota</taxon>
        <taxon>Gammaproteobacteria</taxon>
        <taxon>Enterobacterales</taxon>
        <taxon>Erwiniaceae</taxon>
        <taxon>Mixta</taxon>
    </lineage>
</organism>
<dbReference type="PANTHER" id="PTHR35333:SF3">
    <property type="entry name" value="BETA-LACTAMASE-TYPE TRANSPEPTIDASE FOLD CONTAINING PROTEIN"/>
    <property type="match status" value="1"/>
</dbReference>
<evidence type="ECO:0000256" key="4">
    <source>
        <dbReference type="ARBA" id="ARBA00022801"/>
    </source>
</evidence>
<keyword evidence="10" id="KW-1185">Reference proteome</keyword>
<dbReference type="Proteomes" id="UP001056635">
    <property type="component" value="Chromosome"/>
</dbReference>
<comment type="similarity">
    <text evidence="2 6">Belongs to the class-A beta-lactamase family.</text>
</comment>
<feature type="domain" description="Beta-lactamase class A catalytic" evidence="8">
    <location>
        <begin position="51"/>
        <end position="260"/>
    </location>
</feature>
<proteinExistence type="inferred from homology"/>
<dbReference type="EC" id="3.5.2.6" evidence="3 6"/>
<evidence type="ECO:0000256" key="1">
    <source>
        <dbReference type="ARBA" id="ARBA00001526"/>
    </source>
</evidence>
<evidence type="ECO:0000259" key="8">
    <source>
        <dbReference type="Pfam" id="PF13354"/>
    </source>
</evidence>